<name>A0A383V7Z6_TETOB</name>
<evidence type="ECO:0000256" key="1">
    <source>
        <dbReference type="SAM" id="MobiDB-lite"/>
    </source>
</evidence>
<feature type="compositionally biased region" description="Gly residues" evidence="1">
    <location>
        <begin position="360"/>
        <end position="370"/>
    </location>
</feature>
<organism evidence="2 3">
    <name type="scientific">Tetradesmus obliquus</name>
    <name type="common">Green alga</name>
    <name type="synonym">Acutodesmus obliquus</name>
    <dbReference type="NCBI Taxonomy" id="3088"/>
    <lineage>
        <taxon>Eukaryota</taxon>
        <taxon>Viridiplantae</taxon>
        <taxon>Chlorophyta</taxon>
        <taxon>core chlorophytes</taxon>
        <taxon>Chlorophyceae</taxon>
        <taxon>CS clade</taxon>
        <taxon>Sphaeropleales</taxon>
        <taxon>Scenedesmaceae</taxon>
        <taxon>Tetradesmus</taxon>
    </lineage>
</organism>
<accession>A0A383V7Z6</accession>
<reference evidence="2 3" key="1">
    <citation type="submission" date="2016-10" db="EMBL/GenBank/DDBJ databases">
        <authorList>
            <person name="Cai Z."/>
        </authorList>
    </citation>
    <scope>NUCLEOTIDE SEQUENCE [LARGE SCALE GENOMIC DNA]</scope>
</reference>
<evidence type="ECO:0000313" key="2">
    <source>
        <dbReference type="EMBL" id="SZX61291.1"/>
    </source>
</evidence>
<proteinExistence type="predicted"/>
<keyword evidence="3" id="KW-1185">Reference proteome</keyword>
<dbReference type="AlphaFoldDB" id="A0A383V7Z6"/>
<feature type="region of interest" description="Disordered" evidence="1">
    <location>
        <begin position="357"/>
        <end position="385"/>
    </location>
</feature>
<feature type="compositionally biased region" description="Low complexity" evidence="1">
    <location>
        <begin position="371"/>
        <end position="385"/>
    </location>
</feature>
<evidence type="ECO:0000313" key="3">
    <source>
        <dbReference type="Proteomes" id="UP000256970"/>
    </source>
</evidence>
<gene>
    <name evidence="2" type="ORF">BQ4739_LOCUS1803</name>
</gene>
<sequence>MLSSSLRSVVPVQRAASSNHLHRTRLFSASGQHATSISSSQGIVGGQERESDHFVDAAYRLESLLCGVGDGEDELYYNLLLEEEPGHKLQVNALLGAVVLAASTAICWLCGKDPAGGASLSLNSLQAGLIGAAAAAPLVAYKLFSWTPPAQQQNPTLAALKRAQIDISRPWLSNMNREQLAAHVVLDTLPLLFLMLPAAQAGLTASFYWTSQAIGRSTGLQLPEEVGFMIALFMTAAVTSAVRSTELMADPEQVNVVGDAVANADRYYRLTTSSPSSSSGSSQEAVAALRARAFKAIAISWREQEQEITSLFVTLAMMDFLYLGGLWYITHDMTAPCVAALLANAVDYHAMWKGVTTPGAGRGGRGGRGGANKARSSSSSSTQRE</sequence>
<protein>
    <submittedName>
        <fullName evidence="2">Uncharacterized protein</fullName>
    </submittedName>
</protein>
<dbReference type="EMBL" id="FNXT01000133">
    <property type="protein sequence ID" value="SZX61291.1"/>
    <property type="molecule type" value="Genomic_DNA"/>
</dbReference>
<dbReference type="Proteomes" id="UP000256970">
    <property type="component" value="Unassembled WGS sequence"/>
</dbReference>